<feature type="transmembrane region" description="Helical" evidence="1">
    <location>
        <begin position="288"/>
        <end position="310"/>
    </location>
</feature>
<feature type="transmembrane region" description="Helical" evidence="1">
    <location>
        <begin position="367"/>
        <end position="393"/>
    </location>
</feature>
<organism evidence="2 3">
    <name type="scientific">Fusobacterium equinum</name>
    <dbReference type="NCBI Taxonomy" id="134605"/>
    <lineage>
        <taxon>Bacteria</taxon>
        <taxon>Fusobacteriati</taxon>
        <taxon>Fusobacteriota</taxon>
        <taxon>Fusobacteriia</taxon>
        <taxon>Fusobacteriales</taxon>
        <taxon>Fusobacteriaceae</taxon>
        <taxon>Fusobacterium</taxon>
    </lineage>
</organism>
<dbReference type="PANTHER" id="PTHR30354">
    <property type="entry name" value="GNT FAMILY GLUCONATE TRANSPORTER"/>
    <property type="match status" value="1"/>
</dbReference>
<evidence type="ECO:0000256" key="1">
    <source>
        <dbReference type="SAM" id="Phobius"/>
    </source>
</evidence>
<feature type="transmembrane region" description="Helical" evidence="1">
    <location>
        <begin position="46"/>
        <end position="63"/>
    </location>
</feature>
<keyword evidence="3" id="KW-1185">Reference proteome</keyword>
<protein>
    <submittedName>
        <fullName evidence="2">Transporter, gluconate:H+ symporter family</fullName>
    </submittedName>
</protein>
<dbReference type="EMBL" id="LRPX01000098">
    <property type="protein sequence ID" value="KXA12532.1"/>
    <property type="molecule type" value="Genomic_DNA"/>
</dbReference>
<dbReference type="AlphaFoldDB" id="A0A133N8A6"/>
<evidence type="ECO:0000313" key="3">
    <source>
        <dbReference type="Proteomes" id="UP000070617"/>
    </source>
</evidence>
<feature type="transmembrane region" description="Helical" evidence="1">
    <location>
        <begin position="445"/>
        <end position="470"/>
    </location>
</feature>
<name>A0A133N8A6_9FUSO</name>
<dbReference type="GO" id="GO:0005886">
    <property type="term" value="C:plasma membrane"/>
    <property type="evidence" value="ECO:0007669"/>
    <property type="project" value="TreeGrafter"/>
</dbReference>
<dbReference type="GO" id="GO:0015128">
    <property type="term" value="F:gluconate transmembrane transporter activity"/>
    <property type="evidence" value="ECO:0007669"/>
    <property type="project" value="InterPro"/>
</dbReference>
<dbReference type="STRING" id="134605.HMPREF3206_01720"/>
<feature type="transmembrane region" description="Helical" evidence="1">
    <location>
        <begin position="330"/>
        <end position="347"/>
    </location>
</feature>
<dbReference type="Proteomes" id="UP000070617">
    <property type="component" value="Unassembled WGS sequence"/>
</dbReference>
<feature type="transmembrane region" description="Helical" evidence="1">
    <location>
        <begin position="256"/>
        <end position="276"/>
    </location>
</feature>
<comment type="caution">
    <text evidence="2">The sequence shown here is derived from an EMBL/GenBank/DDBJ whole genome shotgun (WGS) entry which is preliminary data.</text>
</comment>
<keyword evidence="1" id="KW-0472">Membrane</keyword>
<reference evidence="3" key="1">
    <citation type="submission" date="2016-01" db="EMBL/GenBank/DDBJ databases">
        <authorList>
            <person name="Mitreva M."/>
            <person name="Pepin K.H."/>
            <person name="Mihindukulasuriya K.A."/>
            <person name="Fulton R."/>
            <person name="Fronick C."/>
            <person name="O'Laughlin M."/>
            <person name="Miner T."/>
            <person name="Herter B."/>
            <person name="Rosa B.A."/>
            <person name="Cordes M."/>
            <person name="Tomlinson C."/>
            <person name="Wollam A."/>
            <person name="Palsikar V.B."/>
            <person name="Mardis E.R."/>
            <person name="Wilson R.K."/>
        </authorList>
    </citation>
    <scope>NUCLEOTIDE SEQUENCE [LARGE SCALE GENOMIC DNA]</scope>
    <source>
        <strain evidence="3">CMW8396</strain>
    </source>
</reference>
<keyword evidence="1" id="KW-1133">Transmembrane helix</keyword>
<dbReference type="InterPro" id="IPR003474">
    <property type="entry name" value="Glcn_transporter"/>
</dbReference>
<feature type="transmembrane region" description="Helical" evidence="1">
    <location>
        <begin position="75"/>
        <end position="97"/>
    </location>
</feature>
<dbReference type="PANTHER" id="PTHR30354:SF11">
    <property type="entry name" value="PERMEASE"/>
    <property type="match status" value="1"/>
</dbReference>
<dbReference type="Pfam" id="PF02447">
    <property type="entry name" value="GntP_permease"/>
    <property type="match status" value="1"/>
</dbReference>
<feature type="transmembrane region" description="Helical" evidence="1">
    <location>
        <begin position="405"/>
        <end position="425"/>
    </location>
</feature>
<feature type="transmembrane region" description="Helical" evidence="1">
    <location>
        <begin position="158"/>
        <end position="176"/>
    </location>
</feature>
<accession>A0A133N8A6</accession>
<feature type="transmembrane region" description="Helical" evidence="1">
    <location>
        <begin position="121"/>
        <end position="146"/>
    </location>
</feature>
<dbReference type="NCBIfam" id="TIGR00791">
    <property type="entry name" value="gntP"/>
    <property type="match status" value="1"/>
</dbReference>
<sequence length="471" mass="50240">MHQILKIFNLIKYTSEGESMEQQILLGLFIGILCLIFMIMKTKIHTFLALIIATILVGLIGGVEYSKIIESITKGFGGTLGSIGIIIGFGVMMGQLFEVSGAAKKMALTFLKIFGKGREELAMAITGFLVSIPIFCDSGFVILTPLLKAISKETKKSIVSLGLALATGLVITHSLVPPTPGPVGVAGIFGVNVSSIILWGIVIAAPMMMASLLFAKFSGNKIWQIPTEDGGWTRDRNYIYKGEQEKVFDEDSLPSTFLAFSPIVVPILLILLGTISKTMSLTGKMIDFIQFVGTPVLAVGIGLILTIYGLAKNMDRKSMMEEVETGIKSAGTIILITGAGGAFGMLIRDSGVGDIIANSLVETSLPAILLPFVIATLVRFVQGSGTVAMITAASITAPIIAKLDVNPVFAALAACIGSLFFSYFNDSFFWVINRSIGITEGKEQLRLYSIASTVAWAVGIVVLLIVNMIFG</sequence>
<keyword evidence="1" id="KW-0812">Transmembrane</keyword>
<evidence type="ECO:0000313" key="2">
    <source>
        <dbReference type="EMBL" id="KXA12532.1"/>
    </source>
</evidence>
<dbReference type="PIRSF" id="PIRSF002746">
    <property type="entry name" value="Gluconate_transporter"/>
    <property type="match status" value="1"/>
</dbReference>
<dbReference type="PATRIC" id="fig|134605.3.peg.1701"/>
<feature type="transmembrane region" description="Helical" evidence="1">
    <location>
        <begin position="21"/>
        <end position="40"/>
    </location>
</feature>
<gene>
    <name evidence="2" type="ORF">HMPREF3206_01720</name>
</gene>
<proteinExistence type="predicted"/>